<dbReference type="Gene3D" id="2.60.200.20">
    <property type="match status" value="1"/>
</dbReference>
<dbReference type="InterPro" id="IPR029071">
    <property type="entry name" value="Ubiquitin-like_domsf"/>
</dbReference>
<dbReference type="Proteomes" id="UP000694846">
    <property type="component" value="Unplaced"/>
</dbReference>
<dbReference type="SMART" id="SM00314">
    <property type="entry name" value="RA"/>
    <property type="match status" value="2"/>
</dbReference>
<dbReference type="PANTHER" id="PTHR10398">
    <property type="entry name" value="AFADIN"/>
    <property type="match status" value="1"/>
</dbReference>
<dbReference type="Pfam" id="PF00498">
    <property type="entry name" value="FHA"/>
    <property type="match status" value="1"/>
</dbReference>
<proteinExistence type="predicted"/>
<dbReference type="PROSITE" id="PS50200">
    <property type="entry name" value="RA"/>
    <property type="match status" value="2"/>
</dbReference>
<dbReference type="Gene3D" id="2.30.42.10">
    <property type="match status" value="1"/>
</dbReference>
<dbReference type="CDD" id="cd22711">
    <property type="entry name" value="FHA_AFDN"/>
    <property type="match status" value="1"/>
</dbReference>
<evidence type="ECO:0000256" key="1">
    <source>
        <dbReference type="ARBA" id="ARBA00022889"/>
    </source>
</evidence>
<dbReference type="InterPro" id="IPR001478">
    <property type="entry name" value="PDZ"/>
</dbReference>
<dbReference type="GO" id="GO:0005912">
    <property type="term" value="C:adherens junction"/>
    <property type="evidence" value="ECO:0007669"/>
    <property type="project" value="TreeGrafter"/>
</dbReference>
<feature type="domain" description="Ras-associating" evidence="4">
    <location>
        <begin position="44"/>
        <end position="140"/>
    </location>
</feature>
<feature type="compositionally biased region" description="Polar residues" evidence="2">
    <location>
        <begin position="1739"/>
        <end position="1761"/>
    </location>
</feature>
<dbReference type="CDD" id="cd15471">
    <property type="entry name" value="Myo5p-like_CBD_afadin"/>
    <property type="match status" value="1"/>
</dbReference>
<dbReference type="InterPro" id="IPR000253">
    <property type="entry name" value="FHA_dom"/>
</dbReference>
<dbReference type="SMART" id="SM00228">
    <property type="entry name" value="PDZ"/>
    <property type="match status" value="1"/>
</dbReference>
<dbReference type="PROSITE" id="PS50106">
    <property type="entry name" value="PDZ"/>
    <property type="match status" value="1"/>
</dbReference>
<dbReference type="GO" id="GO:0032880">
    <property type="term" value="P:regulation of protein localization"/>
    <property type="evidence" value="ECO:0007669"/>
    <property type="project" value="TreeGrafter"/>
</dbReference>
<evidence type="ECO:0000256" key="2">
    <source>
        <dbReference type="SAM" id="MobiDB-lite"/>
    </source>
</evidence>
<dbReference type="GO" id="GO:0007155">
    <property type="term" value="P:cell adhesion"/>
    <property type="evidence" value="ECO:0007669"/>
    <property type="project" value="UniProtKB-KW"/>
</dbReference>
<protein>
    <submittedName>
        <fullName evidence="7">Afadin isoform X4</fullName>
    </submittedName>
</protein>
<dbReference type="Gene3D" id="3.10.20.90">
    <property type="entry name" value="Phosphatidylinositol 3-kinase Catalytic Subunit, Chain A, domain 1"/>
    <property type="match status" value="2"/>
</dbReference>
<dbReference type="InterPro" id="IPR028842">
    <property type="entry name" value="Afadin"/>
</dbReference>
<feature type="compositionally biased region" description="Basic residues" evidence="2">
    <location>
        <begin position="156"/>
        <end position="168"/>
    </location>
</feature>
<dbReference type="InterPro" id="IPR002710">
    <property type="entry name" value="Dilute_dom"/>
</dbReference>
<dbReference type="GeneID" id="112688810"/>
<dbReference type="SUPFAM" id="SSF49879">
    <property type="entry name" value="SMAD/FHA domain"/>
    <property type="match status" value="1"/>
</dbReference>
<dbReference type="InterPro" id="IPR000159">
    <property type="entry name" value="RA_dom"/>
</dbReference>
<feature type="domain" description="PDZ" evidence="3">
    <location>
        <begin position="999"/>
        <end position="1084"/>
    </location>
</feature>
<reference evidence="7" key="1">
    <citation type="submission" date="2025-08" db="UniProtKB">
        <authorList>
            <consortium name="RefSeq"/>
        </authorList>
    </citation>
    <scope>IDENTIFICATION</scope>
    <source>
        <tissue evidence="7">Whole body</tissue>
    </source>
</reference>
<feature type="region of interest" description="Disordered" evidence="2">
    <location>
        <begin position="1617"/>
        <end position="1660"/>
    </location>
</feature>
<dbReference type="InterPro" id="IPR037977">
    <property type="entry name" value="CBD_Afadin"/>
</dbReference>
<dbReference type="SMART" id="SM01132">
    <property type="entry name" value="DIL"/>
    <property type="match status" value="1"/>
</dbReference>
<dbReference type="CTD" id="40620"/>
<evidence type="ECO:0000259" key="4">
    <source>
        <dbReference type="PROSITE" id="PS50200"/>
    </source>
</evidence>
<evidence type="ECO:0000313" key="6">
    <source>
        <dbReference type="Proteomes" id="UP000694846"/>
    </source>
</evidence>
<feature type="region of interest" description="Disordered" evidence="2">
    <location>
        <begin position="541"/>
        <end position="573"/>
    </location>
</feature>
<dbReference type="GO" id="GO:0007165">
    <property type="term" value="P:signal transduction"/>
    <property type="evidence" value="ECO:0007669"/>
    <property type="project" value="InterPro"/>
</dbReference>
<dbReference type="SUPFAM" id="SSF54236">
    <property type="entry name" value="Ubiquitin-like"/>
    <property type="match status" value="2"/>
</dbReference>
<dbReference type="PANTHER" id="PTHR10398:SF2">
    <property type="entry name" value="AFADIN"/>
    <property type="match status" value="1"/>
</dbReference>
<feature type="domain" description="Ras-associating" evidence="4">
    <location>
        <begin position="240"/>
        <end position="355"/>
    </location>
</feature>
<dbReference type="CDD" id="cd01782">
    <property type="entry name" value="RA1_Afadin"/>
    <property type="match status" value="1"/>
</dbReference>
<dbReference type="GO" id="GO:0050839">
    <property type="term" value="F:cell adhesion molecule binding"/>
    <property type="evidence" value="ECO:0007669"/>
    <property type="project" value="TreeGrafter"/>
</dbReference>
<dbReference type="RefSeq" id="XP_025417976.1">
    <property type="nucleotide sequence ID" value="XM_025562191.1"/>
</dbReference>
<feature type="domain" description="Dilute" evidence="5">
    <location>
        <begin position="659"/>
        <end position="898"/>
    </location>
</feature>
<dbReference type="Pfam" id="PF00595">
    <property type="entry name" value="PDZ"/>
    <property type="match status" value="1"/>
</dbReference>
<feature type="compositionally biased region" description="Polar residues" evidence="2">
    <location>
        <begin position="1522"/>
        <end position="1536"/>
    </location>
</feature>
<feature type="region of interest" description="Disordered" evidence="2">
    <location>
        <begin position="1733"/>
        <end position="1761"/>
    </location>
</feature>
<dbReference type="CDD" id="cd01781">
    <property type="entry name" value="RA2_Afadin"/>
    <property type="match status" value="1"/>
</dbReference>
<dbReference type="OrthoDB" id="6260541at2759"/>
<keyword evidence="1" id="KW-0130">Cell adhesion</keyword>
<dbReference type="FunFam" id="3.10.20.90:FF:000033">
    <property type="entry name" value="afadin isoform X1"/>
    <property type="match status" value="1"/>
</dbReference>
<dbReference type="Pfam" id="PF00788">
    <property type="entry name" value="RA"/>
    <property type="match status" value="2"/>
</dbReference>
<feature type="region of interest" description="Disordered" evidence="2">
    <location>
        <begin position="1508"/>
        <end position="1536"/>
    </location>
</feature>
<evidence type="ECO:0000259" key="3">
    <source>
        <dbReference type="PROSITE" id="PS50106"/>
    </source>
</evidence>
<evidence type="ECO:0000259" key="5">
    <source>
        <dbReference type="PROSITE" id="PS51126"/>
    </source>
</evidence>
<sequence length="1761" mass="197530">MNPEMTMAMKRHEEREALRSVIQQWNANRLDLFELSEPNEELLFHGVMRFYFQEPGTGQKVATKCIRVASDATSQAVIETLIEKFRPDMRMLSVPEYALYEIHENGDERKLGVDEKPLLVQLNWHKDDREGRFLLRRIDEKTNMPAGTFQEAGSSFKRKLSKREKKQLKKQEKLNRAKSHGLSPNDENDAGVAEKLYTELPETSFTRSISNPEAVMRRRRQQKLERKLQAFRSKDGGPDTGGTLKIYGESLCRDVPYKTLLLSIRDTAQQVVKEMLAKYGLDKVDPHNFCLVQVNNAIALNENNSGLNNGVSENKETLNNNREYILDDDECPLAILMNHPQTRGSIMFHVRRRPADYHPRKRKKKPTHKWNQQNSTSEMLEYRYEDGLDRLPFFLELNADGMDMVNPKRYRIHPNVTEVGCERQNQPQSNAQCLQLSGPNIQPRHCVIAHTEGIVTVTPCSRDAETYVNGQRIFETTILKNGEIVKFGRLNNLRFLDPCYDERPRPRNNSLRNVQDYYDSGSVDNTQHSVVTQQNFETTFDVDGNIETRSTSSQGNKDDTRSQRSITSSRDGNRLSAVYGRTSTAPVADNILPCVLEVREETEEAWIHAVTMDIDPSTLTFKHAPAYCLYLLARYRASTSYRPDVTPMERANRLSLTFAKVATILYTMIQGKQNDLTLLSFWLAIVTELRQFLHSDRHLSNFLTETIEMLHDTQQAAMRFIVECILEELMAVLPDIFAENTDADNEHLPANSIVSKLGMMMTTLREGRVNASLTIQIYNQVFRFINAWAFNRLITADMGYYTRSWGARLKSRIGRLQAWAERQGLEVSADCQLALISQAADLLHAPKYTGEDLASITSTCFKLNSLQLKALLVKYQPSLDEPRLPHELIDNVVRVAENLADELARSDGREIRLEEDDELMITFVQPEEGFSYEVARGVPPGLIEFIQPLQQAGMCRLTLHSNASGLWTVYFLPNARSPSALSNRSGGYAIQAPEPDVQTIRLHKSNNGMGLSIVAAKGAGQERLGIYIKSVVKGGAADADGRLQAGDQLLKVDGQSLVGITQEKAAEYLVRTGPIVTLEVAKQGAIHHGLATLLSQPSPVMARGGGVGVIGGGGVLRTSLACRDPTQPRFGHISSCKPHSDYLSVPDVRQKCYKIPPENELCLCEDIFQQHQAKLVNCDVEDASAVESYKEPSFESNENTYDDSGSNECCCVGDKDGDKSPKLSLLSPGDRGLCDDRKSSLVSSVTSTASTSSSSSSADLAVVPVDNRQLSEKLTAEERDKVLKELDDIITGNFLTKVRRFSQDVQSDSSDDHRGGVNQLQLTHVAATRLRGKRSSSLDTDEIVNYGKVAELTRRFSRLGEAGIIGSQHYCSEPNFFGDPSSARHYHRHCDNDDDSSLSFGVGGGDGDGVACSSGDDYEVVRQPIRMVFIRPMSVSDDRLNNRNVGGAVLTEVTSDGENDVRRTLNAAQNRRRSFRKSVAFDSSLSSSIDGGSGDEAATRYRRLKGGWQSVSNQQQDHHRTSVNYSKSSDTVSMSNLGRSHRRYSSVDVYDQVKNMFLDVEKTEKEFRDGLLAEKNRRREAIQEYMANKELLLIKMKSASVGGILRWNQEHQDTLLDDEEPLAPSPPPMLLQPPLIQDRRSSSSSEEGSPKDGLRRVLHTGLKGRRIRRLRKLESRSNGFSVADFWRVSKDELPSSSRHSTGCSSAEPLDKHNNMLSSSYERTGLAVSCVKRTTKHQLQRSTTSPSVTNSEFEIRPFSSQR</sequence>
<dbReference type="FunFam" id="2.30.42.10:FF:000032">
    <property type="entry name" value="Afadin isoform A"/>
    <property type="match status" value="1"/>
</dbReference>
<dbReference type="InterPro" id="IPR008984">
    <property type="entry name" value="SMAD_FHA_dom_sf"/>
</dbReference>
<dbReference type="CDD" id="cd06789">
    <property type="entry name" value="PDZ_AFDN-like"/>
    <property type="match status" value="1"/>
</dbReference>
<dbReference type="SMART" id="SM00240">
    <property type="entry name" value="FHA"/>
    <property type="match status" value="1"/>
</dbReference>
<dbReference type="Pfam" id="PF01843">
    <property type="entry name" value="DIL"/>
    <property type="match status" value="1"/>
</dbReference>
<organism evidence="6 7">
    <name type="scientific">Sipha flava</name>
    <name type="common">yellow sugarcane aphid</name>
    <dbReference type="NCBI Taxonomy" id="143950"/>
    <lineage>
        <taxon>Eukaryota</taxon>
        <taxon>Metazoa</taxon>
        <taxon>Ecdysozoa</taxon>
        <taxon>Arthropoda</taxon>
        <taxon>Hexapoda</taxon>
        <taxon>Insecta</taxon>
        <taxon>Pterygota</taxon>
        <taxon>Neoptera</taxon>
        <taxon>Paraneoptera</taxon>
        <taxon>Hemiptera</taxon>
        <taxon>Sternorrhyncha</taxon>
        <taxon>Aphidomorpha</taxon>
        <taxon>Aphidoidea</taxon>
        <taxon>Aphididae</taxon>
        <taxon>Sipha</taxon>
    </lineage>
</organism>
<evidence type="ECO:0000313" key="7">
    <source>
        <dbReference type="RefSeq" id="XP_025417976.1"/>
    </source>
</evidence>
<feature type="region of interest" description="Disordered" evidence="2">
    <location>
        <begin position="146"/>
        <end position="190"/>
    </location>
</feature>
<keyword evidence="6" id="KW-1185">Reference proteome</keyword>
<dbReference type="SUPFAM" id="SSF50156">
    <property type="entry name" value="PDZ domain-like"/>
    <property type="match status" value="1"/>
</dbReference>
<accession>A0A8B8G5W5</accession>
<dbReference type="PROSITE" id="PS51126">
    <property type="entry name" value="DILUTE"/>
    <property type="match status" value="1"/>
</dbReference>
<gene>
    <name evidence="7" type="primary">LOC112688810</name>
</gene>
<dbReference type="InterPro" id="IPR036034">
    <property type="entry name" value="PDZ_sf"/>
</dbReference>
<name>A0A8B8G5W5_9HEMI</name>